<protein>
    <recommendedName>
        <fullName evidence="4">EF-TsMt</fullName>
    </recommendedName>
</protein>
<sequence>MKERNREMGSSPPTAEEIFWDYSAPRTDAVHSLTNGTPISLSPPSDHHDSPLSPHHCRRDHRGNITAVENTTIPSSCKRLEAAQKELRRRRKVLASKKSSRMAAEGLLALAQNENKAAIIELNCETDFVARYLSILCSLDTGGLSYQKGAVFCTFERTQKVGFDYCGQVNMRCSCFGALVAERKRKSGSGRFGHDLDENMLENIKAFSYNELRSATDNFHPSDKIGRGGFGTVYKAKNCGKRVYCDVGGLENVKKSILDTVHNFSASFQRLDGRLPSLPIQGATLASSGVGTTLQNNPLNDTQLSVSKPTPFDADQRYSRLQHDGLVSRREKSMTHLQEDKQQLRRCSSGAESLGFGKCNNYMVKVFAQPHYSQNFVQSTFNNPAIRSS</sequence>
<dbReference type="OrthoDB" id="277235at2759"/>
<keyword evidence="3" id="KW-1185">Reference proteome</keyword>
<gene>
    <name evidence="2" type="ORF">D8674_005863</name>
</gene>
<dbReference type="InterPro" id="IPR001816">
    <property type="entry name" value="Transl_elong_EFTs/EF1B"/>
</dbReference>
<name>A0A5N5FSM2_9ROSA</name>
<dbReference type="SUPFAM" id="SSF54713">
    <property type="entry name" value="Elongation factor Ts (EF-Ts), dimerisation domain"/>
    <property type="match status" value="1"/>
</dbReference>
<dbReference type="GO" id="GO:0003746">
    <property type="term" value="F:translation elongation factor activity"/>
    <property type="evidence" value="ECO:0007669"/>
    <property type="project" value="InterPro"/>
</dbReference>
<evidence type="ECO:0000313" key="3">
    <source>
        <dbReference type="Proteomes" id="UP000327157"/>
    </source>
</evidence>
<dbReference type="InterPro" id="IPR018101">
    <property type="entry name" value="Transl_elong_Ts_CS"/>
</dbReference>
<dbReference type="PANTHER" id="PTHR11741:SF0">
    <property type="entry name" value="ELONGATION FACTOR TS, MITOCHONDRIAL"/>
    <property type="match status" value="1"/>
</dbReference>
<dbReference type="EMBL" id="SMOL01000559">
    <property type="protein sequence ID" value="KAB2606146.1"/>
    <property type="molecule type" value="Genomic_DNA"/>
</dbReference>
<comment type="caution">
    <text evidence="2">The sequence shown here is derived from an EMBL/GenBank/DDBJ whole genome shotgun (WGS) entry which is preliminary data.</text>
</comment>
<dbReference type="Proteomes" id="UP000327157">
    <property type="component" value="Chromosome 11"/>
</dbReference>
<dbReference type="PROSITE" id="PS01127">
    <property type="entry name" value="EF_TS_2"/>
    <property type="match status" value="1"/>
</dbReference>
<reference evidence="3" key="2">
    <citation type="submission" date="2019-10" db="EMBL/GenBank/DDBJ databases">
        <title>A de novo genome assembly of a pear dwarfing rootstock.</title>
        <authorList>
            <person name="Wang F."/>
            <person name="Wang J."/>
            <person name="Li S."/>
            <person name="Zhang Y."/>
            <person name="Fang M."/>
            <person name="Ma L."/>
            <person name="Zhao Y."/>
            <person name="Jiang S."/>
        </authorList>
    </citation>
    <scope>NUCLEOTIDE SEQUENCE [LARGE SCALE GENOMIC DNA]</scope>
</reference>
<dbReference type="GO" id="GO:0005739">
    <property type="term" value="C:mitochondrion"/>
    <property type="evidence" value="ECO:0007669"/>
    <property type="project" value="GOC"/>
</dbReference>
<dbReference type="InterPro" id="IPR011009">
    <property type="entry name" value="Kinase-like_dom_sf"/>
</dbReference>
<reference evidence="2 3" key="1">
    <citation type="submission" date="2019-09" db="EMBL/GenBank/DDBJ databases">
        <authorList>
            <person name="Ou C."/>
        </authorList>
    </citation>
    <scope>NUCLEOTIDE SEQUENCE [LARGE SCALE GENOMIC DNA]</scope>
    <source>
        <strain evidence="2">S2</strain>
        <tissue evidence="2">Leaf</tissue>
    </source>
</reference>
<dbReference type="SUPFAM" id="SSF56112">
    <property type="entry name" value="Protein kinase-like (PK-like)"/>
    <property type="match status" value="1"/>
</dbReference>
<dbReference type="Gene3D" id="3.30.479.20">
    <property type="entry name" value="Elongation factor Ts, dimerisation domain"/>
    <property type="match status" value="1"/>
</dbReference>
<dbReference type="GO" id="GO:0070125">
    <property type="term" value="P:mitochondrial translational elongation"/>
    <property type="evidence" value="ECO:0007669"/>
    <property type="project" value="TreeGrafter"/>
</dbReference>
<proteinExistence type="predicted"/>
<feature type="region of interest" description="Disordered" evidence="1">
    <location>
        <begin position="1"/>
        <end position="56"/>
    </location>
</feature>
<evidence type="ECO:0008006" key="4">
    <source>
        <dbReference type="Google" id="ProtNLM"/>
    </source>
</evidence>
<evidence type="ECO:0000313" key="2">
    <source>
        <dbReference type="EMBL" id="KAB2606146.1"/>
    </source>
</evidence>
<accession>A0A5N5FSM2</accession>
<organism evidence="2 3">
    <name type="scientific">Pyrus ussuriensis x Pyrus communis</name>
    <dbReference type="NCBI Taxonomy" id="2448454"/>
    <lineage>
        <taxon>Eukaryota</taxon>
        <taxon>Viridiplantae</taxon>
        <taxon>Streptophyta</taxon>
        <taxon>Embryophyta</taxon>
        <taxon>Tracheophyta</taxon>
        <taxon>Spermatophyta</taxon>
        <taxon>Magnoliopsida</taxon>
        <taxon>eudicotyledons</taxon>
        <taxon>Gunneridae</taxon>
        <taxon>Pentapetalae</taxon>
        <taxon>rosids</taxon>
        <taxon>fabids</taxon>
        <taxon>Rosales</taxon>
        <taxon>Rosaceae</taxon>
        <taxon>Amygdaloideae</taxon>
        <taxon>Maleae</taxon>
        <taxon>Pyrus</taxon>
    </lineage>
</organism>
<evidence type="ECO:0000256" key="1">
    <source>
        <dbReference type="SAM" id="MobiDB-lite"/>
    </source>
</evidence>
<reference evidence="2 3" key="3">
    <citation type="submission" date="2019-11" db="EMBL/GenBank/DDBJ databases">
        <title>A de novo genome assembly of a pear dwarfing rootstock.</title>
        <authorList>
            <person name="Wang F."/>
            <person name="Wang J."/>
            <person name="Li S."/>
            <person name="Zhang Y."/>
            <person name="Fang M."/>
            <person name="Ma L."/>
            <person name="Zhao Y."/>
            <person name="Jiang S."/>
        </authorList>
    </citation>
    <scope>NUCLEOTIDE SEQUENCE [LARGE SCALE GENOMIC DNA]</scope>
    <source>
        <strain evidence="2">S2</strain>
        <tissue evidence="2">Leaf</tissue>
    </source>
</reference>
<dbReference type="AlphaFoldDB" id="A0A5N5FSM2"/>
<dbReference type="PANTHER" id="PTHR11741">
    <property type="entry name" value="ELONGATION FACTOR TS"/>
    <property type="match status" value="1"/>
</dbReference>
<dbReference type="Gene3D" id="3.30.200.20">
    <property type="entry name" value="Phosphorylase Kinase, domain 1"/>
    <property type="match status" value="1"/>
</dbReference>
<dbReference type="InterPro" id="IPR036402">
    <property type="entry name" value="EF-Ts_dimer_sf"/>
</dbReference>